<evidence type="ECO:0008006" key="3">
    <source>
        <dbReference type="Google" id="ProtNLM"/>
    </source>
</evidence>
<evidence type="ECO:0000313" key="1">
    <source>
        <dbReference type="EMBL" id="UPQ80463.1"/>
    </source>
</evidence>
<name>A0ABY4KI21_9FLAO</name>
<dbReference type="Proteomes" id="UP000830583">
    <property type="component" value="Chromosome"/>
</dbReference>
<evidence type="ECO:0000313" key="2">
    <source>
        <dbReference type="Proteomes" id="UP000830583"/>
    </source>
</evidence>
<organism evidence="1 2">
    <name type="scientific">Flavobacterium azooxidireducens</name>
    <dbReference type="NCBI Taxonomy" id="1871076"/>
    <lineage>
        <taxon>Bacteria</taxon>
        <taxon>Pseudomonadati</taxon>
        <taxon>Bacteroidota</taxon>
        <taxon>Flavobacteriia</taxon>
        <taxon>Flavobacteriales</taxon>
        <taxon>Flavobacteriaceae</taxon>
        <taxon>Flavobacterium</taxon>
    </lineage>
</organism>
<accession>A0ABY4KI21</accession>
<proteinExistence type="predicted"/>
<dbReference type="EMBL" id="CP096205">
    <property type="protein sequence ID" value="UPQ80463.1"/>
    <property type="molecule type" value="Genomic_DNA"/>
</dbReference>
<protein>
    <recommendedName>
        <fullName evidence="3">Sel1 repeat family protein</fullName>
    </recommendedName>
</protein>
<gene>
    <name evidence="1" type="ORF">M0M57_06390</name>
</gene>
<dbReference type="RefSeq" id="WP_248436357.1">
    <property type="nucleotide sequence ID" value="NZ_CP096205.1"/>
</dbReference>
<reference evidence="1" key="1">
    <citation type="submission" date="2022-04" db="EMBL/GenBank/DDBJ databases">
        <title>Consumption of N2O by Flavobacterium azooxidireducens sp. nov. isolated from Decomposing Leaf Litter of Phragmites australis (Cav.).</title>
        <authorList>
            <person name="Behrendt U."/>
            <person name="Spanner T."/>
            <person name="Augustin J."/>
            <person name="Horn M.A."/>
            <person name="Kolb S."/>
            <person name="Ulrich A."/>
        </authorList>
    </citation>
    <scope>NUCLEOTIDE SEQUENCE</scope>
    <source>
        <strain evidence="1">IGB 4-14</strain>
    </source>
</reference>
<sequence>MIRIIIITTLFLLFTCCSKKKEIIEESLAENIESKLYNNSTYMDSLRKIVVNNGKPEDFEELYNICVSSVNTKEEFYFSTIMAQKYNYPKAYYYMYIHTRYMESKELDKMAVYYLLKAYEGNCEESKDDIKTIFGNSKIPKAIDYLNIQDTTKIIEIPIM</sequence>
<keyword evidence="2" id="KW-1185">Reference proteome</keyword>